<gene>
    <name evidence="1" type="ORF">CDV36_003143</name>
</gene>
<sequence length="707" mass="78474">MKQVLVEGLDRASARSLLLWQASTGEQELSQEDHDSVRQAARVFDGFPLGLELAGILIHEEILPLKSFEQDFIKNYKRLSQFQVDPVTWLWNTSDSLFGMFDALYRSLIAKNPQSGYLLNLCSIFGPWNIPVSLIHGLDFHTPQGTLAGSDSWGQLQAFIENEVELNLAIHEIERLFLAKKNRSSVGTLVSISLHASLCQWRLANLGEESSTWIMQASYGLVRYIHSQNARKGKATQSSGNVDIAYRFSHLIDGCLSAIAKHVDESDLQPPSGRFASHFFTVSSCAADLYLSLGKLQTAKKLFKAAIDHVRATQIEETNAPELVELLRGFASCCVKIGDLGSAQEALKSALATAELVFGQVSDEAVEIASQLKAISDSVTTELEHRKRALVASTGGKRVPVETDPSDSHTTVWVALPQVPKRTVDTVPTVPQTEEVKNRRMKCQLWFSKPVAISGNGSVPVIEGGIYVRLLKETRIVSINQMGEDQERFSSTHDEIPFDGQWEGDVCELAGRGGAIPLGSVVPVKVNLATFDIDRKRYAVRCMLVQRWENPEWSAPHRKYWRRISLSTDHQWKEFSDSVWVPIPTESPPEPVVFGFQLPTCRQMRRTPKQQLNPSGFVFPTEIYHYLEITIASSDAVNAFSNNQFELSKPVKIPVTLVDCRVNDRIDPPINLSTEGLTEGSVVSLSSCGCYDAEVSRVQLHVPQSGG</sequence>
<evidence type="ECO:0000313" key="2">
    <source>
        <dbReference type="Proteomes" id="UP000277212"/>
    </source>
</evidence>
<dbReference type="STRING" id="2010991.A0A3M2SI27"/>
<dbReference type="Proteomes" id="UP000277212">
    <property type="component" value="Unassembled WGS sequence"/>
</dbReference>
<dbReference type="InterPro" id="IPR011990">
    <property type="entry name" value="TPR-like_helical_dom_sf"/>
</dbReference>
<evidence type="ECO:0000313" key="1">
    <source>
        <dbReference type="EMBL" id="RMJ17210.1"/>
    </source>
</evidence>
<dbReference type="EMBL" id="NKUJ01000036">
    <property type="protein sequence ID" value="RMJ17210.1"/>
    <property type="molecule type" value="Genomic_DNA"/>
</dbReference>
<name>A0A3M2SI27_9HYPO</name>
<dbReference type="OrthoDB" id="1658288at2759"/>
<keyword evidence="2" id="KW-1185">Reference proteome</keyword>
<protein>
    <submittedName>
        <fullName evidence="1">Uncharacterized protein</fullName>
    </submittedName>
</protein>
<accession>A0A3M2SI27</accession>
<comment type="caution">
    <text evidence="1">The sequence shown here is derived from an EMBL/GenBank/DDBJ whole genome shotgun (WGS) entry which is preliminary data.</text>
</comment>
<proteinExistence type="predicted"/>
<organism evidence="1 2">
    <name type="scientific">Fusarium kuroshium</name>
    <dbReference type="NCBI Taxonomy" id="2010991"/>
    <lineage>
        <taxon>Eukaryota</taxon>
        <taxon>Fungi</taxon>
        <taxon>Dikarya</taxon>
        <taxon>Ascomycota</taxon>
        <taxon>Pezizomycotina</taxon>
        <taxon>Sordariomycetes</taxon>
        <taxon>Hypocreomycetidae</taxon>
        <taxon>Hypocreales</taxon>
        <taxon>Nectriaceae</taxon>
        <taxon>Fusarium</taxon>
        <taxon>Fusarium solani species complex</taxon>
    </lineage>
</organism>
<dbReference type="AlphaFoldDB" id="A0A3M2SI27"/>
<reference evidence="1 2" key="1">
    <citation type="submission" date="2017-06" db="EMBL/GenBank/DDBJ databases">
        <title>Comparative genomic analysis of Ambrosia Fusariam Clade fungi.</title>
        <authorList>
            <person name="Stajich J.E."/>
            <person name="Carrillo J."/>
            <person name="Kijimoto T."/>
            <person name="Eskalen A."/>
            <person name="O'Donnell K."/>
            <person name="Kasson M."/>
        </authorList>
    </citation>
    <scope>NUCLEOTIDE SEQUENCE [LARGE SCALE GENOMIC DNA]</scope>
    <source>
        <strain evidence="1">UCR3666</strain>
    </source>
</reference>
<dbReference type="Gene3D" id="1.25.40.10">
    <property type="entry name" value="Tetratricopeptide repeat domain"/>
    <property type="match status" value="1"/>
</dbReference>